<reference evidence="10 11" key="1">
    <citation type="submission" date="2020-04" db="EMBL/GenBank/DDBJ databases">
        <title>Perkinsus olseni comparative genomics.</title>
        <authorList>
            <person name="Bogema D.R."/>
        </authorList>
    </citation>
    <scope>NUCLEOTIDE SEQUENCE [LARGE SCALE GENOMIC DNA]</scope>
    <source>
        <strain evidence="10">00978-12</strain>
    </source>
</reference>
<dbReference type="InterPro" id="IPR034204">
    <property type="entry name" value="PfSUB1-like_cat_dom"/>
</dbReference>
<dbReference type="OrthoDB" id="206201at2759"/>
<dbReference type="InterPro" id="IPR015500">
    <property type="entry name" value="Peptidase_S8_subtilisin-rel"/>
</dbReference>
<dbReference type="EMBL" id="JABANP010000041">
    <property type="protein sequence ID" value="KAF4693746.1"/>
    <property type="molecule type" value="Genomic_DNA"/>
</dbReference>
<gene>
    <name evidence="10" type="ORF">FOZ60_010144</name>
</gene>
<dbReference type="InterPro" id="IPR023827">
    <property type="entry name" value="Peptidase_S8_Asp-AS"/>
</dbReference>
<dbReference type="InterPro" id="IPR022398">
    <property type="entry name" value="Peptidase_S8_His-AS"/>
</dbReference>
<evidence type="ECO:0000256" key="7">
    <source>
        <dbReference type="PROSITE-ProRule" id="PRU01240"/>
    </source>
</evidence>
<evidence type="ECO:0000256" key="8">
    <source>
        <dbReference type="SAM" id="SignalP"/>
    </source>
</evidence>
<dbReference type="SUPFAM" id="SSF52743">
    <property type="entry name" value="Subtilisin-like"/>
    <property type="match status" value="1"/>
</dbReference>
<feature type="active site" description="Charge relay system" evidence="7">
    <location>
        <position position="269"/>
    </location>
</feature>
<dbReference type="InterPro" id="IPR036852">
    <property type="entry name" value="Peptidase_S8/S53_dom_sf"/>
</dbReference>
<evidence type="ECO:0000313" key="10">
    <source>
        <dbReference type="EMBL" id="KAF4693746.1"/>
    </source>
</evidence>
<dbReference type="PANTHER" id="PTHR43806">
    <property type="entry name" value="PEPTIDASE S8"/>
    <property type="match status" value="1"/>
</dbReference>
<comment type="caution">
    <text evidence="10">The sequence shown here is derived from an EMBL/GenBank/DDBJ whole genome shotgun (WGS) entry which is preliminary data.</text>
</comment>
<dbReference type="EC" id="3.4.21.62" evidence="6"/>
<protein>
    <recommendedName>
        <fullName evidence="6">subtilisin</fullName>
        <ecNumber evidence="6">3.4.21.62</ecNumber>
    </recommendedName>
</protein>
<evidence type="ECO:0000256" key="4">
    <source>
        <dbReference type="ARBA" id="ARBA00022825"/>
    </source>
</evidence>
<dbReference type="PROSITE" id="PS00137">
    <property type="entry name" value="SUBTILASE_HIS"/>
    <property type="match status" value="1"/>
</dbReference>
<sequence length="1403" mass="149468">MPEFTNFAATIVLCIVALSGLTDASSARRLSVSQFISSSPSPIDIEMYYSRANPSKPVKCFNFTIENSGTGSEIIDFDDIPRYLKAHQVFDSPQIHPLVDRATRVGQAGSYGQVIDEFLISIVLTICLRALNNTGVAAANKCRIIFDLTTVPYFDVDSNLSIPVNLTATMYHLMMLQIGVIEIVGTNDPSPFVQQMRMMGIVAEEDFPIELAAQNRRALSLSPPDDTYFGQQWALDDMRVKRIIDDRLADPDTGCEQDDKSPVTVALIDSGVDYGHPDLGDVIFENEGETHMYAQYMVDDDFNGFVDDVRGWNFIDDNANVMDNNGHGTGCAGLIAAEGFNGEGIFGVGYPSARVLPLKIFDYDSAGRLSDALRAFDYAIEEHVKISSVSWIARSYSTVFHIAVERAVTFGHLIVAAAGNDGQDLDVTGGSYPCGFNATNVLCVAAHNADEARWTSSNYGAAVVDVSAPGVDVLSTAAPNGYATFNGTSISAAQVAGVAAMLIGARAPFPLWYDEVVAAIISTANATGWTAYGRVDAYAALQAVVGDANWLNGALTVWKDDDCAEYVRLPPASTAEMQLCVFTPPAIGYREYDLIGVIGEGAAELNIRLRAAPPPGLCQTSIPTADFGVLMVGSTGIASYTITNVFGSNFVVDPARLLPWAPMLQVILPVGPVSIAEGESVVVELSLQVFQPGPVNLIVAGLSESCPPMPLVASVQPSILRVSNGSAENSTEHIPVGLRKAPSAAVIENPSAYELKTQVVSRHANYLLEGPFSAVSFPLLPTGGGWIPEASIAGQQILSDCVGGEAHMIQLGQYFPFFGVDVDSAKVGCNGFIELPPYSAAPLTGSPRIPSTLEPNGVIAAYWTEVNSTRCVLNLCNISFVTDYKLRMLVVEWDGLEVQVNGSWHSLTMQAHLFPDGRIDLLYASLPDPAYREDAAVGLENFDGKDGYNLMQLLDTSGPSSLVFIPKVSSQHVIVPPLSSVAVNFSLAVPYMGVPDDDLDAWCEDDANWADADGRSCADYVAEALCTPAGLPGIGWNSLWGDFVTAAATTPANDSCCGCGGGVWYRDNSPGADWQDIVQLKLKYVEGSQGDFERTVKGSQSVDVFLTGNESTVSNAGGNRTLRVVALDSTAVVNDEESGLVVTVEVFENSVSWASKRVVLDDGEALVQFDFPAGLTELTAVATPSEPILLDVSLIDCGGDNTVGSNGLRYLLWRPLGDSYLLQCALLSADETSWINPLGGVFVPQDDEGWMSLMIVDAAAVVVSATDASPRRVANVLLGFESASIGIGGCGGFCVFGGSVPVNFGMELRPSLIKLLRDETIITTTEDDDGRGGGSSTTASTRTGDVITVTTTTTTTTVSAVDCDIGCRAIRPGSYCKYWLEPSVCYASDVPCVCSTTTTPQIR</sequence>
<organism evidence="10 11">
    <name type="scientific">Perkinsus olseni</name>
    <name type="common">Perkinsus atlanticus</name>
    <dbReference type="NCBI Taxonomy" id="32597"/>
    <lineage>
        <taxon>Eukaryota</taxon>
        <taxon>Sar</taxon>
        <taxon>Alveolata</taxon>
        <taxon>Perkinsozoa</taxon>
        <taxon>Perkinsea</taxon>
        <taxon>Perkinsida</taxon>
        <taxon>Perkinsidae</taxon>
        <taxon>Perkinsus</taxon>
    </lineage>
</organism>
<dbReference type="Pfam" id="PF00082">
    <property type="entry name" value="Peptidase_S8"/>
    <property type="match status" value="1"/>
</dbReference>
<dbReference type="Gene3D" id="3.40.50.200">
    <property type="entry name" value="Peptidase S8/S53 domain"/>
    <property type="match status" value="1"/>
</dbReference>
<keyword evidence="2 7" id="KW-0645">Protease</keyword>
<dbReference type="PROSITE" id="PS51892">
    <property type="entry name" value="SUBTILASE"/>
    <property type="match status" value="1"/>
</dbReference>
<evidence type="ECO:0000256" key="5">
    <source>
        <dbReference type="ARBA" id="ARBA00023529"/>
    </source>
</evidence>
<accession>A0A7J6PDA3</accession>
<dbReference type="PANTHER" id="PTHR43806:SF11">
    <property type="entry name" value="CEREVISIN-RELATED"/>
    <property type="match status" value="1"/>
</dbReference>
<evidence type="ECO:0000256" key="3">
    <source>
        <dbReference type="ARBA" id="ARBA00022801"/>
    </source>
</evidence>
<dbReference type="Proteomes" id="UP000541610">
    <property type="component" value="Unassembled WGS sequence"/>
</dbReference>
<evidence type="ECO:0000259" key="9">
    <source>
        <dbReference type="Pfam" id="PF00082"/>
    </source>
</evidence>
<evidence type="ECO:0000313" key="11">
    <source>
        <dbReference type="Proteomes" id="UP000541610"/>
    </source>
</evidence>
<feature type="active site" description="Charge relay system" evidence="7">
    <location>
        <position position="489"/>
    </location>
</feature>
<dbReference type="GO" id="GO:0006508">
    <property type="term" value="P:proteolysis"/>
    <property type="evidence" value="ECO:0007669"/>
    <property type="project" value="UniProtKB-KW"/>
</dbReference>
<dbReference type="InterPro" id="IPR050131">
    <property type="entry name" value="Peptidase_S8_subtilisin-like"/>
</dbReference>
<dbReference type="InterPro" id="IPR000209">
    <property type="entry name" value="Peptidase_S8/S53_dom"/>
</dbReference>
<dbReference type="PROSITE" id="PS00136">
    <property type="entry name" value="SUBTILASE_ASP"/>
    <property type="match status" value="1"/>
</dbReference>
<feature type="signal peptide" evidence="8">
    <location>
        <begin position="1"/>
        <end position="24"/>
    </location>
</feature>
<evidence type="ECO:0000256" key="2">
    <source>
        <dbReference type="ARBA" id="ARBA00022670"/>
    </source>
</evidence>
<feature type="chain" id="PRO_5029814797" description="subtilisin" evidence="8">
    <location>
        <begin position="25"/>
        <end position="1403"/>
    </location>
</feature>
<dbReference type="PRINTS" id="PR00723">
    <property type="entry name" value="SUBTILISIN"/>
</dbReference>
<keyword evidence="3 7" id="KW-0378">Hydrolase</keyword>
<proteinExistence type="inferred from homology"/>
<evidence type="ECO:0000256" key="1">
    <source>
        <dbReference type="ARBA" id="ARBA00011073"/>
    </source>
</evidence>
<dbReference type="CDD" id="cd07473">
    <property type="entry name" value="Peptidases_S8_Subtilisin_like"/>
    <property type="match status" value="1"/>
</dbReference>
<comment type="similarity">
    <text evidence="1 7">Belongs to the peptidase S8 family.</text>
</comment>
<feature type="active site" description="Charge relay system" evidence="7">
    <location>
        <position position="327"/>
    </location>
</feature>
<feature type="domain" description="Peptidase S8/S53" evidence="9">
    <location>
        <begin position="263"/>
        <end position="526"/>
    </location>
</feature>
<keyword evidence="8" id="KW-0732">Signal</keyword>
<comment type="catalytic activity">
    <reaction evidence="5">
        <text>Hydrolysis of proteins with broad specificity for peptide bonds, and a preference for a large uncharged residue in P1. Hydrolyzes peptide amides.</text>
        <dbReference type="EC" id="3.4.21.62"/>
    </reaction>
</comment>
<dbReference type="GO" id="GO:0004252">
    <property type="term" value="F:serine-type endopeptidase activity"/>
    <property type="evidence" value="ECO:0007669"/>
    <property type="project" value="UniProtKB-UniRule"/>
</dbReference>
<evidence type="ECO:0000256" key="6">
    <source>
        <dbReference type="ARBA" id="ARBA00023619"/>
    </source>
</evidence>
<name>A0A7J6PDA3_PEROL</name>
<keyword evidence="4 7" id="KW-0720">Serine protease</keyword>